<dbReference type="OMA" id="NISCKET"/>
<name>A0A096LZQ3_POEFO</name>
<evidence type="ECO:0000256" key="1">
    <source>
        <dbReference type="ARBA" id="ARBA00004613"/>
    </source>
</evidence>
<organism evidence="6 7">
    <name type="scientific">Poecilia formosa</name>
    <name type="common">Amazon molly</name>
    <name type="synonym">Limia formosa</name>
    <dbReference type="NCBI Taxonomy" id="48698"/>
    <lineage>
        <taxon>Eukaryota</taxon>
        <taxon>Metazoa</taxon>
        <taxon>Chordata</taxon>
        <taxon>Craniata</taxon>
        <taxon>Vertebrata</taxon>
        <taxon>Euteleostomi</taxon>
        <taxon>Actinopterygii</taxon>
        <taxon>Neopterygii</taxon>
        <taxon>Teleostei</taxon>
        <taxon>Neoteleostei</taxon>
        <taxon>Acanthomorphata</taxon>
        <taxon>Ovalentaria</taxon>
        <taxon>Atherinomorphae</taxon>
        <taxon>Cyprinodontiformes</taxon>
        <taxon>Poeciliidae</taxon>
        <taxon>Poeciliinae</taxon>
        <taxon>Poecilia</taxon>
    </lineage>
</organism>
<dbReference type="Pfam" id="PF00074">
    <property type="entry name" value="RnaseA"/>
    <property type="match status" value="1"/>
</dbReference>
<dbReference type="EMBL" id="AYCK01014612">
    <property type="status" value="NOT_ANNOTATED_CDS"/>
    <property type="molecule type" value="Genomic_DNA"/>
</dbReference>
<keyword evidence="4" id="KW-1015">Disulfide bond</keyword>
<dbReference type="SMART" id="SM00092">
    <property type="entry name" value="RNAse_Pc"/>
    <property type="match status" value="1"/>
</dbReference>
<dbReference type="Proteomes" id="UP000028760">
    <property type="component" value="Unassembled WGS sequence"/>
</dbReference>
<dbReference type="Ensembl" id="ENSPFOT00000029179.1">
    <property type="protein sequence ID" value="ENSPFOP00000024644.1"/>
    <property type="gene ID" value="ENSPFOG00000001988.2"/>
</dbReference>
<dbReference type="GO" id="GO:0005576">
    <property type="term" value="C:extracellular region"/>
    <property type="evidence" value="ECO:0007669"/>
    <property type="project" value="UniProtKB-SubCell"/>
</dbReference>
<dbReference type="GO" id="GO:0050829">
    <property type="term" value="P:defense response to Gram-negative bacterium"/>
    <property type="evidence" value="ECO:0007669"/>
    <property type="project" value="TreeGrafter"/>
</dbReference>
<evidence type="ECO:0000313" key="6">
    <source>
        <dbReference type="Ensembl" id="ENSPFOP00000024644.1"/>
    </source>
</evidence>
<dbReference type="InterPro" id="IPR001427">
    <property type="entry name" value="RNaseA"/>
</dbReference>
<dbReference type="SUPFAM" id="SSF54076">
    <property type="entry name" value="RNase A-like"/>
    <property type="match status" value="1"/>
</dbReference>
<evidence type="ECO:0000313" key="7">
    <source>
        <dbReference type="Proteomes" id="UP000028760"/>
    </source>
</evidence>
<dbReference type="GO" id="GO:0003676">
    <property type="term" value="F:nucleic acid binding"/>
    <property type="evidence" value="ECO:0007669"/>
    <property type="project" value="InterPro"/>
</dbReference>
<evidence type="ECO:0000256" key="2">
    <source>
        <dbReference type="ARBA" id="ARBA00005600"/>
    </source>
</evidence>
<dbReference type="GO" id="GO:0004540">
    <property type="term" value="F:RNA nuclease activity"/>
    <property type="evidence" value="ECO:0007669"/>
    <property type="project" value="TreeGrafter"/>
</dbReference>
<dbReference type="GO" id="GO:0001525">
    <property type="term" value="P:angiogenesis"/>
    <property type="evidence" value="ECO:0007669"/>
    <property type="project" value="TreeGrafter"/>
</dbReference>
<dbReference type="EMBL" id="AYCK01014611">
    <property type="status" value="NOT_ANNOTATED_CDS"/>
    <property type="molecule type" value="Genomic_DNA"/>
</dbReference>
<dbReference type="InterPro" id="IPR036816">
    <property type="entry name" value="RNaseA-like_dom_sf"/>
</dbReference>
<evidence type="ECO:0000256" key="3">
    <source>
        <dbReference type="ARBA" id="ARBA00022525"/>
    </source>
</evidence>
<reference evidence="6" key="3">
    <citation type="submission" date="2025-09" db="UniProtKB">
        <authorList>
            <consortium name="Ensembl"/>
        </authorList>
    </citation>
    <scope>IDENTIFICATION</scope>
</reference>
<dbReference type="Gene3D" id="3.10.130.10">
    <property type="entry name" value="Ribonuclease A-like domain"/>
    <property type="match status" value="1"/>
</dbReference>
<feature type="domain" description="Ribonuclease A-domain" evidence="5">
    <location>
        <begin position="26"/>
        <end position="144"/>
    </location>
</feature>
<reference evidence="6" key="2">
    <citation type="submission" date="2025-08" db="UniProtKB">
        <authorList>
            <consortium name="Ensembl"/>
        </authorList>
    </citation>
    <scope>IDENTIFICATION</scope>
</reference>
<sequence>LSSVTGRVVFRAVTYSLGSWVLIPKQKERYEKFKAQHINNHISKDKCSLTIHKNPIFSHGNCKETNTFIVSKPGPVMSIWEDEGIPVSNPKYKRNLTQSTKTFTIVVCEFQRKLSKGWCDYTGKRKVNRIVIVGCAGGLPVHYE</sequence>
<accession>A0A096LZQ3</accession>
<evidence type="ECO:0000256" key="4">
    <source>
        <dbReference type="ARBA" id="ARBA00023157"/>
    </source>
</evidence>
<dbReference type="GO" id="GO:0050830">
    <property type="term" value="P:defense response to Gram-positive bacterium"/>
    <property type="evidence" value="ECO:0007669"/>
    <property type="project" value="TreeGrafter"/>
</dbReference>
<comment type="similarity">
    <text evidence="2">Belongs to the pancreatic ribonuclease family.</text>
</comment>
<dbReference type="GeneTree" id="ENSGT00940000168357"/>
<proteinExistence type="inferred from homology"/>
<dbReference type="AlphaFoldDB" id="A0A096LZQ3"/>
<evidence type="ECO:0000259" key="5">
    <source>
        <dbReference type="SMART" id="SM00092"/>
    </source>
</evidence>
<reference evidence="7" key="1">
    <citation type="submission" date="2013-10" db="EMBL/GenBank/DDBJ databases">
        <authorList>
            <person name="Schartl M."/>
            <person name="Warren W."/>
        </authorList>
    </citation>
    <scope>NUCLEOTIDE SEQUENCE [LARGE SCALE GENOMIC DNA]</scope>
    <source>
        <strain evidence="7">female</strain>
    </source>
</reference>
<dbReference type="PANTHER" id="PTHR11437:SF10">
    <property type="entry name" value="ANGIOGENIN-RELATED"/>
    <property type="match status" value="1"/>
</dbReference>
<dbReference type="PANTHER" id="PTHR11437">
    <property type="entry name" value="RIBONUCLEASE"/>
    <property type="match status" value="1"/>
</dbReference>
<keyword evidence="3" id="KW-0964">Secreted</keyword>
<keyword evidence="7" id="KW-1185">Reference proteome</keyword>
<dbReference type="InterPro" id="IPR023412">
    <property type="entry name" value="RNaseA_domain"/>
</dbReference>
<comment type="subcellular location">
    <subcellularLocation>
        <location evidence="1">Secreted</location>
    </subcellularLocation>
</comment>
<protein>
    <recommendedName>
        <fullName evidence="5">Ribonuclease A-domain domain-containing protein</fullName>
    </recommendedName>
</protein>